<dbReference type="InterPro" id="IPR011990">
    <property type="entry name" value="TPR-like_helical_dom_sf"/>
</dbReference>
<evidence type="ECO:0000313" key="5">
    <source>
        <dbReference type="EMBL" id="HIQ61814.1"/>
    </source>
</evidence>
<dbReference type="Pfam" id="PF13676">
    <property type="entry name" value="TIR_2"/>
    <property type="match status" value="1"/>
</dbReference>
<reference evidence="5" key="2">
    <citation type="journal article" date="2021" name="PeerJ">
        <title>Extensive microbial diversity within the chicken gut microbiome revealed by metagenomics and culture.</title>
        <authorList>
            <person name="Gilroy R."/>
            <person name="Ravi A."/>
            <person name="Getino M."/>
            <person name="Pursley I."/>
            <person name="Horton D.L."/>
            <person name="Alikhan N.F."/>
            <person name="Baker D."/>
            <person name="Gharbi K."/>
            <person name="Hall N."/>
            <person name="Watson M."/>
            <person name="Adriaenssens E.M."/>
            <person name="Foster-Nyarko E."/>
            <person name="Jarju S."/>
            <person name="Secka A."/>
            <person name="Antonio M."/>
            <person name="Oren A."/>
            <person name="Chaudhuri R.R."/>
            <person name="La Ragione R."/>
            <person name="Hildebrand F."/>
            <person name="Pallen M.J."/>
        </authorList>
    </citation>
    <scope>NUCLEOTIDE SEQUENCE</scope>
    <source>
        <strain evidence="5">ChiGjej2B2-12916</strain>
    </source>
</reference>
<evidence type="ECO:0000313" key="6">
    <source>
        <dbReference type="Proteomes" id="UP000886879"/>
    </source>
</evidence>
<keyword evidence="2 3" id="KW-0802">TPR repeat</keyword>
<name>A0A9D0YTK1_9FIRM</name>
<dbReference type="PANTHER" id="PTHR44858:SF1">
    <property type="entry name" value="UDP-N-ACETYLGLUCOSAMINE--PEPTIDE N-ACETYLGLUCOSAMINYLTRANSFERASE SPINDLY-RELATED"/>
    <property type="match status" value="1"/>
</dbReference>
<organism evidence="5 6">
    <name type="scientific">Candidatus Enterenecus faecium</name>
    <dbReference type="NCBI Taxonomy" id="2840780"/>
    <lineage>
        <taxon>Bacteria</taxon>
        <taxon>Bacillati</taxon>
        <taxon>Bacillota</taxon>
        <taxon>Clostridia</taxon>
        <taxon>Eubacteriales</taxon>
        <taxon>Candidatus Enterenecus</taxon>
    </lineage>
</organism>
<dbReference type="SUPFAM" id="SSF48452">
    <property type="entry name" value="TPR-like"/>
    <property type="match status" value="1"/>
</dbReference>
<keyword evidence="1" id="KW-0677">Repeat</keyword>
<evidence type="ECO:0000256" key="2">
    <source>
        <dbReference type="ARBA" id="ARBA00022803"/>
    </source>
</evidence>
<evidence type="ECO:0000256" key="3">
    <source>
        <dbReference type="PROSITE-ProRule" id="PRU00339"/>
    </source>
</evidence>
<protein>
    <submittedName>
        <fullName evidence="5">TIR domain-containing protein</fullName>
    </submittedName>
</protein>
<feature type="domain" description="TIR" evidence="4">
    <location>
        <begin position="6"/>
        <end position="86"/>
    </location>
</feature>
<accession>A0A9D0YTK1</accession>
<feature type="repeat" description="TPR" evidence="3">
    <location>
        <begin position="186"/>
        <end position="219"/>
    </location>
</feature>
<dbReference type="InterPro" id="IPR050498">
    <property type="entry name" value="Ycf3"/>
</dbReference>
<sequence length="370" mass="42923">MGERSIFISHASRDKEYGIVLCNFFRDITGKRVFFSSSDTQGVPVNEDIYETLKKEIQNNSYVVCLLSKHYYESPACLNEMGAAWVCGNEYALLCLPGYNITSENFRRSAINTSQKVVHFQKAAEMKQLAEAVLRSFNITYEESEIFEKCLNLINEVEKISRNTINSYYSQLWDAEEKIKHNLDVANAYYERANAWIGLHEYEKAIKDYLFTIFLDSKNVDAYENLVQYATISETGYKEQALDVAQEMCRRFPANARSYGCRAFVRFHRGELEKAMEDCDKAIEIKKNRWYYNTRGNCWLKKGEYFKALADFWQAHQLSEDYAPPIKNIKRTVEAVKADVIRQEVQKQQELGNMALAEVYLNCLKLAGVE</sequence>
<dbReference type="SUPFAM" id="SSF52200">
    <property type="entry name" value="Toll/Interleukin receptor TIR domain"/>
    <property type="match status" value="1"/>
</dbReference>
<dbReference type="InterPro" id="IPR035897">
    <property type="entry name" value="Toll_tir_struct_dom_sf"/>
</dbReference>
<dbReference type="InterPro" id="IPR000157">
    <property type="entry name" value="TIR_dom"/>
</dbReference>
<evidence type="ECO:0000256" key="1">
    <source>
        <dbReference type="ARBA" id="ARBA00022737"/>
    </source>
</evidence>
<reference evidence="5" key="1">
    <citation type="submission" date="2020-10" db="EMBL/GenBank/DDBJ databases">
        <authorList>
            <person name="Gilroy R."/>
        </authorList>
    </citation>
    <scope>NUCLEOTIDE SEQUENCE</scope>
    <source>
        <strain evidence="5">ChiGjej2B2-12916</strain>
    </source>
</reference>
<dbReference type="PANTHER" id="PTHR44858">
    <property type="entry name" value="TETRATRICOPEPTIDE REPEAT PROTEIN 6"/>
    <property type="match status" value="1"/>
</dbReference>
<comment type="caution">
    <text evidence="5">The sequence shown here is derived from an EMBL/GenBank/DDBJ whole genome shotgun (WGS) entry which is preliminary data.</text>
</comment>
<dbReference type="PROSITE" id="PS50005">
    <property type="entry name" value="TPR"/>
    <property type="match status" value="1"/>
</dbReference>
<evidence type="ECO:0000259" key="4">
    <source>
        <dbReference type="Pfam" id="PF13676"/>
    </source>
</evidence>
<dbReference type="GO" id="GO:0007165">
    <property type="term" value="P:signal transduction"/>
    <property type="evidence" value="ECO:0007669"/>
    <property type="project" value="InterPro"/>
</dbReference>
<proteinExistence type="predicted"/>
<dbReference type="Gene3D" id="1.25.40.10">
    <property type="entry name" value="Tetratricopeptide repeat domain"/>
    <property type="match status" value="2"/>
</dbReference>
<dbReference type="SMART" id="SM00028">
    <property type="entry name" value="TPR"/>
    <property type="match status" value="3"/>
</dbReference>
<dbReference type="AlphaFoldDB" id="A0A9D0YTK1"/>
<dbReference type="Proteomes" id="UP000886879">
    <property type="component" value="Unassembled WGS sequence"/>
</dbReference>
<dbReference type="Gene3D" id="3.40.50.10140">
    <property type="entry name" value="Toll/interleukin-1 receptor homology (TIR) domain"/>
    <property type="match status" value="1"/>
</dbReference>
<gene>
    <name evidence="5" type="ORF">IAD31_09525</name>
</gene>
<dbReference type="InterPro" id="IPR019734">
    <property type="entry name" value="TPR_rpt"/>
</dbReference>
<dbReference type="EMBL" id="DVFO01000102">
    <property type="protein sequence ID" value="HIQ61814.1"/>
    <property type="molecule type" value="Genomic_DNA"/>
</dbReference>